<name>W1W2Q1_ECOLX</name>
<evidence type="ECO:0000313" key="2">
    <source>
        <dbReference type="Proteomes" id="UP000018853"/>
    </source>
</evidence>
<dbReference type="AlphaFoldDB" id="W1W2Q1"/>
<protein>
    <submittedName>
        <fullName evidence="1">WbbD</fullName>
    </submittedName>
</protein>
<accession>W1W2Q1</accession>
<dbReference type="EMBL" id="AZLZ01002774">
    <property type="protein sequence ID" value="ETJ12518.1"/>
    <property type="molecule type" value="Genomic_DNA"/>
</dbReference>
<dbReference type="Proteomes" id="UP000018853">
    <property type="component" value="Unassembled WGS sequence"/>
</dbReference>
<feature type="non-terminal residue" evidence="1">
    <location>
        <position position="1"/>
    </location>
</feature>
<gene>
    <name evidence="1" type="ORF">Q609_ECAC02774G0001</name>
</gene>
<reference evidence="1 2" key="1">
    <citation type="submission" date="2013-12" db="EMBL/GenBank/DDBJ databases">
        <title>A Varibaculum cambriense genome reconstructed from a premature infant gut community with otherwise low bacterial novelty that shifts toward anaerobic metabolism during the third week of life.</title>
        <authorList>
            <person name="Brown C.T."/>
            <person name="Sharon I."/>
            <person name="Thomas B.C."/>
            <person name="Castelle C.J."/>
            <person name="Morowitz M.J."/>
            <person name="Banfield J.F."/>
        </authorList>
    </citation>
    <scope>NUCLEOTIDE SEQUENCE [LARGE SCALE GENOMIC DNA]</scope>
    <source>
        <strain evidence="2">DORA_A_5_14_21</strain>
    </source>
</reference>
<proteinExistence type="predicted"/>
<evidence type="ECO:0000313" key="1">
    <source>
        <dbReference type="EMBL" id="ETJ12518.1"/>
    </source>
</evidence>
<organism evidence="1 2">
    <name type="scientific">Escherichia coli DORA_A_5_14_21</name>
    <dbReference type="NCBI Taxonomy" id="1403943"/>
    <lineage>
        <taxon>Bacteria</taxon>
        <taxon>Pseudomonadati</taxon>
        <taxon>Pseudomonadota</taxon>
        <taxon>Gammaproteobacteria</taxon>
        <taxon>Enterobacterales</taxon>
        <taxon>Enterobacteriaceae</taxon>
        <taxon>Escherichia</taxon>
    </lineage>
</organism>
<comment type="caution">
    <text evidence="1">The sequence shown here is derived from an EMBL/GenBank/DDBJ whole genome shotgun (WGS) entry which is preliminary data.</text>
</comment>
<sequence length="68" mass="8331">MRFSKETAKRRGGIKYAISEIKAQYHFYRANYISYQDFIINIITRIFVRLLPTSFRGYIYKKVIRRFL</sequence>